<proteinExistence type="predicted"/>
<dbReference type="InterPro" id="IPR009057">
    <property type="entry name" value="Homeodomain-like_sf"/>
</dbReference>
<dbReference type="PROSITE" id="PS50977">
    <property type="entry name" value="HTH_TETR_2"/>
    <property type="match status" value="1"/>
</dbReference>
<reference evidence="4 5" key="1">
    <citation type="submission" date="2020-08" db="EMBL/GenBank/DDBJ databases">
        <title>Genomic Encyclopedia of Type Strains, Phase III (KMG-III): the genomes of soil and plant-associated and newly described type strains.</title>
        <authorList>
            <person name="Whitman W."/>
        </authorList>
    </citation>
    <scope>NUCLEOTIDE SEQUENCE [LARGE SCALE GENOMIC DNA]</scope>
    <source>
        <strain evidence="4 5">CECT 8571</strain>
    </source>
</reference>
<dbReference type="GO" id="GO:0003677">
    <property type="term" value="F:DNA binding"/>
    <property type="evidence" value="ECO:0007669"/>
    <property type="project" value="UniProtKB-UniRule"/>
</dbReference>
<protein>
    <submittedName>
        <fullName evidence="4">DNA-binding transcriptional regulator YbjK</fullName>
    </submittedName>
</protein>
<comment type="caution">
    <text evidence="4">The sequence shown here is derived from an EMBL/GenBank/DDBJ whole genome shotgun (WGS) entry which is preliminary data.</text>
</comment>
<organism evidence="4 5">
    <name type="scientific">Simiduia aestuariiviva</name>
    <dbReference type="NCBI Taxonomy" id="1510459"/>
    <lineage>
        <taxon>Bacteria</taxon>
        <taxon>Pseudomonadati</taxon>
        <taxon>Pseudomonadota</taxon>
        <taxon>Gammaproteobacteria</taxon>
        <taxon>Cellvibrionales</taxon>
        <taxon>Cellvibrionaceae</taxon>
        <taxon>Simiduia</taxon>
    </lineage>
</organism>
<gene>
    <name evidence="4" type="ORF">FHS30_000758</name>
</gene>
<sequence length="231" mass="25710">MTAAISTTKADTIEFQGRKAQRADSRERRRAILEATLRIVVRDGIRGVRHRAIAKEADVPLAATTYYFKDIHELVSDAFNLFAQDSLKQTEALAETGLAALDKLKGANLADPQIFDVLVTGLTNAMVNHIKAQIADRDRRVIEHSFKTEALRNPALVRTACIPQANITTSIMNFFKLLGSKEPEADAHIVHGVILFMEYQLLLGDEIMAMEMAQKSLRRMIGQLLALAVKR</sequence>
<dbReference type="AlphaFoldDB" id="A0A839UIA6"/>
<evidence type="ECO:0000256" key="1">
    <source>
        <dbReference type="ARBA" id="ARBA00023125"/>
    </source>
</evidence>
<dbReference type="Proteomes" id="UP000559987">
    <property type="component" value="Unassembled WGS sequence"/>
</dbReference>
<dbReference type="InterPro" id="IPR001647">
    <property type="entry name" value="HTH_TetR"/>
</dbReference>
<accession>A0A839UIA6</accession>
<name>A0A839UIA6_9GAMM</name>
<evidence type="ECO:0000259" key="3">
    <source>
        <dbReference type="PROSITE" id="PS50977"/>
    </source>
</evidence>
<feature type="domain" description="HTH tetR-type" evidence="3">
    <location>
        <begin position="26"/>
        <end position="86"/>
    </location>
</feature>
<evidence type="ECO:0000313" key="4">
    <source>
        <dbReference type="EMBL" id="MBB3167582.1"/>
    </source>
</evidence>
<evidence type="ECO:0000256" key="2">
    <source>
        <dbReference type="PROSITE-ProRule" id="PRU00335"/>
    </source>
</evidence>
<dbReference type="RefSeq" id="WP_183908425.1">
    <property type="nucleotide sequence ID" value="NZ_JACHXZ010000001.1"/>
</dbReference>
<dbReference type="SUPFAM" id="SSF46689">
    <property type="entry name" value="Homeodomain-like"/>
    <property type="match status" value="1"/>
</dbReference>
<evidence type="ECO:0000313" key="5">
    <source>
        <dbReference type="Proteomes" id="UP000559987"/>
    </source>
</evidence>
<feature type="DNA-binding region" description="H-T-H motif" evidence="2">
    <location>
        <begin position="49"/>
        <end position="68"/>
    </location>
</feature>
<dbReference type="EMBL" id="JACHXZ010000001">
    <property type="protein sequence ID" value="MBB3167582.1"/>
    <property type="molecule type" value="Genomic_DNA"/>
</dbReference>
<keyword evidence="1 2" id="KW-0238">DNA-binding</keyword>
<dbReference type="Gene3D" id="1.10.357.10">
    <property type="entry name" value="Tetracycline Repressor, domain 2"/>
    <property type="match status" value="1"/>
</dbReference>
<keyword evidence="5" id="KW-1185">Reference proteome</keyword>